<evidence type="ECO:0000259" key="8">
    <source>
        <dbReference type="PROSITE" id="PS50217"/>
    </source>
</evidence>
<feature type="compositionally biased region" description="Polar residues" evidence="7">
    <location>
        <begin position="75"/>
        <end position="95"/>
    </location>
</feature>
<dbReference type="SMART" id="SM00338">
    <property type="entry name" value="BRLZ"/>
    <property type="match status" value="1"/>
</dbReference>
<dbReference type="OrthoDB" id="361013at2759"/>
<dbReference type="PROSITE" id="PS50217">
    <property type="entry name" value="BZIP"/>
    <property type="match status" value="1"/>
</dbReference>
<evidence type="ECO:0000256" key="2">
    <source>
        <dbReference type="ARBA" id="ARBA00006079"/>
    </source>
</evidence>
<dbReference type="Proteomes" id="UP000078542">
    <property type="component" value="Unassembled WGS sequence"/>
</dbReference>
<evidence type="ECO:0000313" key="10">
    <source>
        <dbReference type="Proteomes" id="UP000078542"/>
    </source>
</evidence>
<protein>
    <submittedName>
        <fullName evidence="9">Protein giant</fullName>
    </submittedName>
</protein>
<name>A0A195CWF8_9HYME</name>
<dbReference type="Gene3D" id="1.20.5.170">
    <property type="match status" value="1"/>
</dbReference>
<feature type="region of interest" description="Disordered" evidence="7">
    <location>
        <begin position="75"/>
        <end position="101"/>
    </location>
</feature>
<sequence length="338" mass="38782">MIMENYYKLYNERHSEHSSEQKDDSDCNMLVLDLSRKKRVASTLYEAEIIQSIVSSQTLLPNTKKQKYQEINFLDENTQTPARSSAMLSPYSESNSPKETKISSVDYENNNQLIHTLPHTHTQHALSNTYGITPRTTMVTPPQPSLLTYPNEATNMPVAVPKIYLPYIETSQSCVINNDARRIISMPAECSTSDAKPSTSSDVTKKTPRPFKAYPNNLLSVISNDIDHNSNENYVKFRKTVLETFEKGNKQTSNPKMRRVSKSVSNPGVPTSTVDEKDAIYWERRKKNNEAAKRSRDARRAKEDELAIRTSYLEYENARLKMEIRTLKLEIQKFLHSF</sequence>
<dbReference type="GO" id="GO:0005634">
    <property type="term" value="C:nucleus"/>
    <property type="evidence" value="ECO:0007669"/>
    <property type="project" value="UniProtKB-SubCell"/>
</dbReference>
<feature type="region of interest" description="Disordered" evidence="7">
    <location>
        <begin position="190"/>
        <end position="209"/>
    </location>
</feature>
<dbReference type="EMBL" id="KQ977276">
    <property type="protein sequence ID" value="KYN04489.1"/>
    <property type="molecule type" value="Genomic_DNA"/>
</dbReference>
<comment type="subcellular location">
    <subcellularLocation>
        <location evidence="1">Nucleus</location>
    </subcellularLocation>
</comment>
<keyword evidence="10" id="KW-1185">Reference proteome</keyword>
<evidence type="ECO:0000256" key="6">
    <source>
        <dbReference type="ARBA" id="ARBA00023242"/>
    </source>
</evidence>
<dbReference type="InterPro" id="IPR040223">
    <property type="entry name" value="PAR_bZIP"/>
</dbReference>
<evidence type="ECO:0000256" key="3">
    <source>
        <dbReference type="ARBA" id="ARBA00023015"/>
    </source>
</evidence>
<dbReference type="InterPro" id="IPR004827">
    <property type="entry name" value="bZIP"/>
</dbReference>
<feature type="domain" description="BZIP" evidence="8">
    <location>
        <begin position="278"/>
        <end position="338"/>
    </location>
</feature>
<dbReference type="KEGG" id="ccoa:108772504"/>
<dbReference type="GO" id="GO:0000981">
    <property type="term" value="F:DNA-binding transcription factor activity, RNA polymerase II-specific"/>
    <property type="evidence" value="ECO:0007669"/>
    <property type="project" value="TreeGrafter"/>
</dbReference>
<dbReference type="InterPro" id="IPR046347">
    <property type="entry name" value="bZIP_sf"/>
</dbReference>
<feature type="region of interest" description="Disordered" evidence="7">
    <location>
        <begin position="249"/>
        <end position="272"/>
    </location>
</feature>
<proteinExistence type="inferred from homology"/>
<feature type="compositionally biased region" description="Polar residues" evidence="7">
    <location>
        <begin position="262"/>
        <end position="272"/>
    </location>
</feature>
<dbReference type="SUPFAM" id="SSF57959">
    <property type="entry name" value="Leucine zipper domain"/>
    <property type="match status" value="1"/>
</dbReference>
<dbReference type="CDD" id="cd14695">
    <property type="entry name" value="bZIP_HLF"/>
    <property type="match status" value="1"/>
</dbReference>
<reference evidence="9 10" key="1">
    <citation type="submission" date="2016-03" db="EMBL/GenBank/DDBJ databases">
        <title>Cyphomyrmex costatus WGS genome.</title>
        <authorList>
            <person name="Nygaard S."/>
            <person name="Hu H."/>
            <person name="Boomsma J."/>
            <person name="Zhang G."/>
        </authorList>
    </citation>
    <scope>NUCLEOTIDE SEQUENCE [LARGE SCALE GENOMIC DNA]</scope>
    <source>
        <strain evidence="9">MS0001</strain>
        <tissue evidence="9">Whole body</tissue>
    </source>
</reference>
<evidence type="ECO:0000256" key="1">
    <source>
        <dbReference type="ARBA" id="ARBA00004123"/>
    </source>
</evidence>
<dbReference type="AlphaFoldDB" id="A0A195CWF8"/>
<comment type="similarity">
    <text evidence="2">Belongs to the bZIP family. NFIL3 subfamily.</text>
</comment>
<evidence type="ECO:0000256" key="5">
    <source>
        <dbReference type="ARBA" id="ARBA00023163"/>
    </source>
</evidence>
<keyword evidence="5" id="KW-0804">Transcription</keyword>
<dbReference type="FunFam" id="1.20.5.170:FF:000025">
    <property type="entry name" value="nuclear factor interleukin-3-regulated protein-like"/>
    <property type="match status" value="1"/>
</dbReference>
<evidence type="ECO:0000256" key="4">
    <source>
        <dbReference type="ARBA" id="ARBA00023125"/>
    </source>
</evidence>
<dbReference type="PANTHER" id="PTHR11988:SF27">
    <property type="entry name" value="GH27708P"/>
    <property type="match status" value="1"/>
</dbReference>
<organism evidence="9 10">
    <name type="scientific">Cyphomyrmex costatus</name>
    <dbReference type="NCBI Taxonomy" id="456900"/>
    <lineage>
        <taxon>Eukaryota</taxon>
        <taxon>Metazoa</taxon>
        <taxon>Ecdysozoa</taxon>
        <taxon>Arthropoda</taxon>
        <taxon>Hexapoda</taxon>
        <taxon>Insecta</taxon>
        <taxon>Pterygota</taxon>
        <taxon>Neoptera</taxon>
        <taxon>Endopterygota</taxon>
        <taxon>Hymenoptera</taxon>
        <taxon>Apocrita</taxon>
        <taxon>Aculeata</taxon>
        <taxon>Formicoidea</taxon>
        <taxon>Formicidae</taxon>
        <taxon>Myrmicinae</taxon>
        <taxon>Cyphomyrmex</taxon>
    </lineage>
</organism>
<gene>
    <name evidence="9" type="ORF">ALC62_04714</name>
</gene>
<dbReference type="GO" id="GO:0000978">
    <property type="term" value="F:RNA polymerase II cis-regulatory region sequence-specific DNA binding"/>
    <property type="evidence" value="ECO:0007669"/>
    <property type="project" value="TreeGrafter"/>
</dbReference>
<dbReference type="PANTHER" id="PTHR11988">
    <property type="entry name" value="THYROTROPH EMBRYONIC FACTOR RELATED"/>
    <property type="match status" value="1"/>
</dbReference>
<accession>A0A195CWF8</accession>
<keyword evidence="4" id="KW-0238">DNA-binding</keyword>
<evidence type="ECO:0000256" key="7">
    <source>
        <dbReference type="SAM" id="MobiDB-lite"/>
    </source>
</evidence>
<keyword evidence="3" id="KW-0805">Transcription regulation</keyword>
<feature type="compositionally biased region" description="Polar residues" evidence="7">
    <location>
        <begin position="190"/>
        <end position="202"/>
    </location>
</feature>
<keyword evidence="6" id="KW-0539">Nucleus</keyword>
<evidence type="ECO:0000313" key="9">
    <source>
        <dbReference type="EMBL" id="KYN04489.1"/>
    </source>
</evidence>
<dbReference type="STRING" id="456900.A0A195CWF8"/>
<dbReference type="Pfam" id="PF07716">
    <property type="entry name" value="bZIP_2"/>
    <property type="match status" value="1"/>
</dbReference>